<name>A0ACB9DU11_CICIN</name>
<proteinExistence type="predicted"/>
<comment type="caution">
    <text evidence="1">The sequence shown here is derived from an EMBL/GenBank/DDBJ whole genome shotgun (WGS) entry which is preliminary data.</text>
</comment>
<accession>A0ACB9DU11</accession>
<dbReference type="Proteomes" id="UP001055811">
    <property type="component" value="Linkage Group LG04"/>
</dbReference>
<dbReference type="EMBL" id="CM042012">
    <property type="protein sequence ID" value="KAI3749711.1"/>
    <property type="molecule type" value="Genomic_DNA"/>
</dbReference>
<reference evidence="1 2" key="2">
    <citation type="journal article" date="2022" name="Mol. Ecol. Resour.">
        <title>The genomes of chicory, endive, great burdock and yacon provide insights into Asteraceae paleo-polyploidization history and plant inulin production.</title>
        <authorList>
            <person name="Fan W."/>
            <person name="Wang S."/>
            <person name="Wang H."/>
            <person name="Wang A."/>
            <person name="Jiang F."/>
            <person name="Liu H."/>
            <person name="Zhao H."/>
            <person name="Xu D."/>
            <person name="Zhang Y."/>
        </authorList>
    </citation>
    <scope>NUCLEOTIDE SEQUENCE [LARGE SCALE GENOMIC DNA]</scope>
    <source>
        <strain evidence="2">cv. Punajuju</strain>
        <tissue evidence="1">Leaves</tissue>
    </source>
</reference>
<organism evidence="1 2">
    <name type="scientific">Cichorium intybus</name>
    <name type="common">Chicory</name>
    <dbReference type="NCBI Taxonomy" id="13427"/>
    <lineage>
        <taxon>Eukaryota</taxon>
        <taxon>Viridiplantae</taxon>
        <taxon>Streptophyta</taxon>
        <taxon>Embryophyta</taxon>
        <taxon>Tracheophyta</taxon>
        <taxon>Spermatophyta</taxon>
        <taxon>Magnoliopsida</taxon>
        <taxon>eudicotyledons</taxon>
        <taxon>Gunneridae</taxon>
        <taxon>Pentapetalae</taxon>
        <taxon>asterids</taxon>
        <taxon>campanulids</taxon>
        <taxon>Asterales</taxon>
        <taxon>Asteraceae</taxon>
        <taxon>Cichorioideae</taxon>
        <taxon>Cichorieae</taxon>
        <taxon>Cichoriinae</taxon>
        <taxon>Cichorium</taxon>
    </lineage>
</organism>
<evidence type="ECO:0000313" key="1">
    <source>
        <dbReference type="EMBL" id="KAI3749711.1"/>
    </source>
</evidence>
<sequence>MASSAASASAAAFLFLFTVISLLMTQSHAQSTCATQKFTNNKRYDRCSDLPQLGSYLHWFLDTTKETVSIVFIAPPATPDGWISWAINPTGDGMAGSQSLIAYKASNGSVLVNTYNISSYGSIVQGKLSFDVTDMRGEYSDGLMRIFATVELPEKGQTTINQVWQVGSSVTSGGSPARHAFEAANLGSKGSLNLLSGEIAGGGNGNSKINKRNIHGILNAVSWGILFPVGVIIARYLRTFPSAGSAWFYLHGFCQVSAYAIGVAGWGTGLKLGSESKGVKYSGHRNIGIALFCLATLQVCALFLRPKVEHKLRLYWNIYHHGTGYAVVVLGILNVFKGLHILSPAIKWRSAYLIIISVLGVIALILEVVTWIIVLRRKSVKTTKPYDKGDAKQQP</sequence>
<keyword evidence="2" id="KW-1185">Reference proteome</keyword>
<gene>
    <name evidence="1" type="ORF">L2E82_20327</name>
</gene>
<protein>
    <submittedName>
        <fullName evidence="1">Uncharacterized protein</fullName>
    </submittedName>
</protein>
<evidence type="ECO:0000313" key="2">
    <source>
        <dbReference type="Proteomes" id="UP001055811"/>
    </source>
</evidence>
<reference evidence="2" key="1">
    <citation type="journal article" date="2022" name="Mol. Ecol. Resour.">
        <title>The genomes of chicory, endive, great burdock and yacon provide insights into Asteraceae palaeo-polyploidization history and plant inulin production.</title>
        <authorList>
            <person name="Fan W."/>
            <person name="Wang S."/>
            <person name="Wang H."/>
            <person name="Wang A."/>
            <person name="Jiang F."/>
            <person name="Liu H."/>
            <person name="Zhao H."/>
            <person name="Xu D."/>
            <person name="Zhang Y."/>
        </authorList>
    </citation>
    <scope>NUCLEOTIDE SEQUENCE [LARGE SCALE GENOMIC DNA]</scope>
    <source>
        <strain evidence="2">cv. Punajuju</strain>
    </source>
</reference>